<dbReference type="GO" id="GO:0045892">
    <property type="term" value="P:negative regulation of DNA-templated transcription"/>
    <property type="evidence" value="ECO:0007669"/>
    <property type="project" value="TreeGrafter"/>
</dbReference>
<accession>A0A1R4F269</accession>
<dbReference type="GO" id="GO:0003677">
    <property type="term" value="F:DNA binding"/>
    <property type="evidence" value="ECO:0007669"/>
    <property type="project" value="UniProtKB-KW"/>
</dbReference>
<dbReference type="InterPro" id="IPR050679">
    <property type="entry name" value="Bact_HTH_transcr_reg"/>
</dbReference>
<evidence type="ECO:0000313" key="6">
    <source>
        <dbReference type="Proteomes" id="UP000195787"/>
    </source>
</evidence>
<evidence type="ECO:0000256" key="1">
    <source>
        <dbReference type="ARBA" id="ARBA00023015"/>
    </source>
</evidence>
<gene>
    <name evidence="5" type="ORF">CZ674_02230</name>
</gene>
<dbReference type="PRINTS" id="PR00035">
    <property type="entry name" value="HTHGNTR"/>
</dbReference>
<keyword evidence="3" id="KW-0804">Transcription</keyword>
<dbReference type="Gene3D" id="3.40.1410.10">
    <property type="entry name" value="Chorismate lyase-like"/>
    <property type="match status" value="1"/>
</dbReference>
<organism evidence="5 6">
    <name type="scientific">Agrococcus casei LMG 22410</name>
    <dbReference type="NCBI Taxonomy" id="1255656"/>
    <lineage>
        <taxon>Bacteria</taxon>
        <taxon>Bacillati</taxon>
        <taxon>Actinomycetota</taxon>
        <taxon>Actinomycetes</taxon>
        <taxon>Micrococcales</taxon>
        <taxon>Microbacteriaceae</taxon>
        <taxon>Agrococcus</taxon>
    </lineage>
</organism>
<dbReference type="GeneID" id="303172013"/>
<evidence type="ECO:0000256" key="2">
    <source>
        <dbReference type="ARBA" id="ARBA00023125"/>
    </source>
</evidence>
<reference evidence="5 6" key="1">
    <citation type="submission" date="2017-02" db="EMBL/GenBank/DDBJ databases">
        <authorList>
            <person name="Peterson S.W."/>
        </authorList>
    </citation>
    <scope>NUCLEOTIDE SEQUENCE [LARGE SCALE GENOMIC DNA]</scope>
    <source>
        <strain evidence="5 6">LMG 22410</strain>
    </source>
</reference>
<protein>
    <submittedName>
        <fullName evidence="5">Transcriptional regulator, GntR family</fullName>
    </submittedName>
</protein>
<dbReference type="SMART" id="SM00345">
    <property type="entry name" value="HTH_GNTR"/>
    <property type="match status" value="1"/>
</dbReference>
<dbReference type="RefSeq" id="WP_086990840.1">
    <property type="nucleotide sequence ID" value="NZ_FUHU01000010.1"/>
</dbReference>
<dbReference type="SMART" id="SM00866">
    <property type="entry name" value="UTRA"/>
    <property type="match status" value="1"/>
</dbReference>
<dbReference type="SUPFAM" id="SSF46785">
    <property type="entry name" value="Winged helix' DNA-binding domain"/>
    <property type="match status" value="1"/>
</dbReference>
<dbReference type="InterPro" id="IPR036390">
    <property type="entry name" value="WH_DNA-bd_sf"/>
</dbReference>
<evidence type="ECO:0000313" key="5">
    <source>
        <dbReference type="EMBL" id="SJM49986.1"/>
    </source>
</evidence>
<dbReference type="PROSITE" id="PS50949">
    <property type="entry name" value="HTH_GNTR"/>
    <property type="match status" value="1"/>
</dbReference>
<dbReference type="Pfam" id="PF07702">
    <property type="entry name" value="UTRA"/>
    <property type="match status" value="1"/>
</dbReference>
<dbReference type="PANTHER" id="PTHR44846">
    <property type="entry name" value="MANNOSYL-D-GLYCERATE TRANSPORT/METABOLISM SYSTEM REPRESSOR MNGR-RELATED"/>
    <property type="match status" value="1"/>
</dbReference>
<dbReference type="Proteomes" id="UP000195787">
    <property type="component" value="Unassembled WGS sequence"/>
</dbReference>
<keyword evidence="2" id="KW-0238">DNA-binding</keyword>
<dbReference type="InterPro" id="IPR036388">
    <property type="entry name" value="WH-like_DNA-bd_sf"/>
</dbReference>
<proteinExistence type="predicted"/>
<dbReference type="AlphaFoldDB" id="A0A1R4F269"/>
<evidence type="ECO:0000259" key="4">
    <source>
        <dbReference type="PROSITE" id="PS50949"/>
    </source>
</evidence>
<dbReference type="CDD" id="cd07377">
    <property type="entry name" value="WHTH_GntR"/>
    <property type="match status" value="1"/>
</dbReference>
<dbReference type="EMBL" id="FUHU01000010">
    <property type="protein sequence ID" value="SJM49986.1"/>
    <property type="molecule type" value="Genomic_DNA"/>
</dbReference>
<dbReference type="GO" id="GO:0003700">
    <property type="term" value="F:DNA-binding transcription factor activity"/>
    <property type="evidence" value="ECO:0007669"/>
    <property type="project" value="InterPro"/>
</dbReference>
<dbReference type="Pfam" id="PF00392">
    <property type="entry name" value="GntR"/>
    <property type="match status" value="1"/>
</dbReference>
<feature type="domain" description="HTH gntR-type" evidence="4">
    <location>
        <begin position="21"/>
        <end position="89"/>
    </location>
</feature>
<dbReference type="Gene3D" id="1.10.10.10">
    <property type="entry name" value="Winged helix-like DNA-binding domain superfamily/Winged helix DNA-binding domain"/>
    <property type="match status" value="1"/>
</dbReference>
<name>A0A1R4F269_9MICO</name>
<sequence length="268" mass="28732">MSDSSGSWGSTVSAIDRDSELPYYEQIRRTIIAAVEAGEIVQGDAIPGEYELCRIFGVSRTAVRQALGSLEHDGMITRVKGKGTFLSATKARETIANRLAGLFEDVTERGGTVTSRILLREYVPADAHIATQLGLEPGADVLVLERLRFVDGLPWSLSTTWLPRAVGELLDDADLEGGSLYRALEAEGVMAVSGQRVLDAVMADARTAELLEVEPDSPAMRLASVTRDGSGVPIESFVALHRGDMSSFVFDIGSTVPTAYGMRVDPAS</sequence>
<dbReference type="InterPro" id="IPR000524">
    <property type="entry name" value="Tscrpt_reg_HTH_GntR"/>
</dbReference>
<evidence type="ECO:0000256" key="3">
    <source>
        <dbReference type="ARBA" id="ARBA00023163"/>
    </source>
</evidence>
<dbReference type="SUPFAM" id="SSF64288">
    <property type="entry name" value="Chorismate lyase-like"/>
    <property type="match status" value="1"/>
</dbReference>
<dbReference type="PANTHER" id="PTHR44846:SF1">
    <property type="entry name" value="MANNOSYL-D-GLYCERATE TRANSPORT_METABOLISM SYSTEM REPRESSOR MNGR-RELATED"/>
    <property type="match status" value="1"/>
</dbReference>
<keyword evidence="1" id="KW-0805">Transcription regulation</keyword>
<dbReference type="InterPro" id="IPR011663">
    <property type="entry name" value="UTRA"/>
</dbReference>
<dbReference type="InterPro" id="IPR028978">
    <property type="entry name" value="Chorismate_lyase_/UTRA_dom_sf"/>
</dbReference>
<keyword evidence="6" id="KW-1185">Reference proteome</keyword>
<dbReference type="OrthoDB" id="3194402at2"/>